<dbReference type="GO" id="GO:0005737">
    <property type="term" value="C:cytoplasm"/>
    <property type="evidence" value="ECO:0007669"/>
    <property type="project" value="TreeGrafter"/>
</dbReference>
<keyword evidence="3" id="KW-0408">Iron</keyword>
<evidence type="ECO:0000256" key="3">
    <source>
        <dbReference type="ARBA" id="ARBA00023004"/>
    </source>
</evidence>
<evidence type="ECO:0000256" key="5">
    <source>
        <dbReference type="SAM" id="MobiDB-lite"/>
    </source>
</evidence>
<dbReference type="SUPFAM" id="SSF50022">
    <property type="entry name" value="ISP domain"/>
    <property type="match status" value="1"/>
</dbReference>
<dbReference type="EMBL" id="CAID01000007">
    <property type="protein sequence ID" value="CEF98721.1"/>
    <property type="molecule type" value="Genomic_DNA"/>
</dbReference>
<feature type="region of interest" description="Disordered" evidence="5">
    <location>
        <begin position="1"/>
        <end position="53"/>
    </location>
</feature>
<dbReference type="InterPro" id="IPR050584">
    <property type="entry name" value="Cholesterol_7-desaturase"/>
</dbReference>
<dbReference type="InterPro" id="IPR017941">
    <property type="entry name" value="Rieske_2Fe-2S"/>
</dbReference>
<sequence length="388" mass="42647">MSSSSSARAASRGGARGRRVRAMGDRARGRSHRGRRGARARARGRVDASNDADVHRGTGAVRARRDERDYWFPVCFSSALRFDKGASVPFDLFDVPWVLFRGKSGDVGCVKDECCHRACPLSLGKVVDGRIQCPYHGWEYETSGECVKMPSCRFLKNVYSDSLRVIERDGMIFVWAGESDPEDFIGAGSANAGESWDEDVYEAGEEAGMFTPRDGFVTMAEVTADVKVDSNIVLERLLDITERARRVPVSVKNRQRTPYEKADATKLISKVLRIGYEPMPQSVVFKPSCVIASTIELRPKLGGAGGGKPMLVEQLHVCLPAKPGVTRVLFRMAFDFVPEGAQHAAGDTWNNLAMQVLQEELEDVRSGSLKSETASAAIDTFRIFKNGA</sequence>
<evidence type="ECO:0000256" key="4">
    <source>
        <dbReference type="ARBA" id="ARBA00023014"/>
    </source>
</evidence>
<dbReference type="PROSITE" id="PS51296">
    <property type="entry name" value="RIESKE"/>
    <property type="match status" value="1"/>
</dbReference>
<keyword evidence="8" id="KW-1185">Reference proteome</keyword>
<feature type="compositionally biased region" description="Low complexity" evidence="5">
    <location>
        <begin position="1"/>
        <end position="13"/>
    </location>
</feature>
<dbReference type="GO" id="GO:0046872">
    <property type="term" value="F:metal ion binding"/>
    <property type="evidence" value="ECO:0007669"/>
    <property type="project" value="UniProtKB-KW"/>
</dbReference>
<dbReference type="InParanoid" id="A0A090M3F1"/>
<reference evidence="8" key="1">
    <citation type="journal article" date="2006" name="Proc. Natl. Acad. Sci. U.S.A.">
        <title>Genome analysis of the smallest free-living eukaryote Ostreococcus tauri unveils many unique features.</title>
        <authorList>
            <person name="Derelle E."/>
            <person name="Ferraz C."/>
            <person name="Rombauts S."/>
            <person name="Rouze P."/>
            <person name="Worden A.Z."/>
            <person name="Robbens S."/>
            <person name="Partensky F."/>
            <person name="Degroeve S."/>
            <person name="Echeynie S."/>
            <person name="Cooke R."/>
            <person name="Saeys Y."/>
            <person name="Wuyts J."/>
            <person name="Jabbari K."/>
            <person name="Bowler C."/>
            <person name="Panaud O."/>
            <person name="Piegu B."/>
            <person name="Ball S.G."/>
            <person name="Ral J.-P."/>
            <person name="Bouget F.-Y."/>
            <person name="Piganeau G."/>
            <person name="De Baets B."/>
            <person name="Picard A."/>
            <person name="Delseny M."/>
            <person name="Demaille J."/>
            <person name="Van de Peer Y."/>
            <person name="Moreau H."/>
        </authorList>
    </citation>
    <scope>NUCLEOTIDE SEQUENCE [LARGE SCALE GENOMIC DNA]</scope>
    <source>
        <strain evidence="8">OTTH 0595 / CCAP 157/2 / RCC745</strain>
    </source>
</reference>
<proteinExistence type="predicted"/>
<feature type="compositionally biased region" description="Basic and acidic residues" evidence="5">
    <location>
        <begin position="44"/>
        <end position="53"/>
    </location>
</feature>
<evidence type="ECO:0000259" key="6">
    <source>
        <dbReference type="PROSITE" id="PS51296"/>
    </source>
</evidence>
<dbReference type="KEGG" id="ota:OT_ostta07g02450"/>
<dbReference type="PANTHER" id="PTHR21266">
    <property type="entry name" value="IRON-SULFUR DOMAIN CONTAINING PROTEIN"/>
    <property type="match status" value="1"/>
</dbReference>
<keyword evidence="1" id="KW-0001">2Fe-2S</keyword>
<evidence type="ECO:0000256" key="2">
    <source>
        <dbReference type="ARBA" id="ARBA00022723"/>
    </source>
</evidence>
<protein>
    <submittedName>
        <fullName evidence="7">Pheophorbide a oxygenase</fullName>
    </submittedName>
</protein>
<feature type="compositionally biased region" description="Basic residues" evidence="5">
    <location>
        <begin position="29"/>
        <end position="43"/>
    </location>
</feature>
<dbReference type="PANTHER" id="PTHR21266:SF19">
    <property type="entry name" value="CHLOROPHYLLIDE A OXYGENASE, CHLOROPLASTIC"/>
    <property type="match status" value="1"/>
</dbReference>
<keyword evidence="2" id="KW-0479">Metal-binding</keyword>
<feature type="domain" description="Rieske" evidence="6">
    <location>
        <begin position="71"/>
        <end position="174"/>
    </location>
</feature>
<organism evidence="7 8">
    <name type="scientific">Ostreococcus tauri</name>
    <name type="common">Marine green alga</name>
    <dbReference type="NCBI Taxonomy" id="70448"/>
    <lineage>
        <taxon>Eukaryota</taxon>
        <taxon>Viridiplantae</taxon>
        <taxon>Chlorophyta</taxon>
        <taxon>Mamiellophyceae</taxon>
        <taxon>Mamiellales</taxon>
        <taxon>Bathycoccaceae</taxon>
        <taxon>Ostreococcus</taxon>
    </lineage>
</organism>
<evidence type="ECO:0000256" key="1">
    <source>
        <dbReference type="ARBA" id="ARBA00022714"/>
    </source>
</evidence>
<reference evidence="7 8" key="2">
    <citation type="journal article" date="2014" name="BMC Genomics">
        <title>An improved genome of the model marine alga Ostreococcus tauri unfolds by assessing Illumina de novo assemblies.</title>
        <authorList>
            <person name="Blanc-Mathieu R."/>
            <person name="Verhelst B."/>
            <person name="Derelle E."/>
            <person name="Rombauts S."/>
            <person name="Bouget F.Y."/>
            <person name="Carre I."/>
            <person name="Chateau A."/>
            <person name="Eyre-Walker A."/>
            <person name="Grimsley N."/>
            <person name="Moreau H."/>
            <person name="Piegu B."/>
            <person name="Rivals E."/>
            <person name="Schackwitz W."/>
            <person name="Van de Peer Y."/>
            <person name="Piganeau G."/>
        </authorList>
    </citation>
    <scope>NUCLEOTIDE SEQUENCE [LARGE SCALE GENOMIC DNA]</scope>
    <source>
        <strain evidence="8">OTTH 0595 / CCAP 157/2 / RCC745</strain>
    </source>
</reference>
<dbReference type="InterPro" id="IPR036922">
    <property type="entry name" value="Rieske_2Fe-2S_sf"/>
</dbReference>
<comment type="caution">
    <text evidence="7">The sequence shown here is derived from an EMBL/GenBank/DDBJ whole genome shotgun (WGS) entry which is preliminary data.</text>
</comment>
<gene>
    <name evidence="7" type="ORF">OT_ostta07g02450</name>
</gene>
<name>A0A090M3F1_OSTTA</name>
<dbReference type="Proteomes" id="UP000009170">
    <property type="component" value="Unassembled WGS sequence"/>
</dbReference>
<dbReference type="RefSeq" id="XP_003080336.2">
    <property type="nucleotide sequence ID" value="XM_003080288.2"/>
</dbReference>
<dbReference type="GeneID" id="9837182"/>
<accession>A0A090M3F1</accession>
<dbReference type="GO" id="GO:0051537">
    <property type="term" value="F:2 iron, 2 sulfur cluster binding"/>
    <property type="evidence" value="ECO:0007669"/>
    <property type="project" value="UniProtKB-KW"/>
</dbReference>
<dbReference type="GO" id="GO:0016491">
    <property type="term" value="F:oxidoreductase activity"/>
    <property type="evidence" value="ECO:0007669"/>
    <property type="project" value="TreeGrafter"/>
</dbReference>
<dbReference type="Gene3D" id="2.102.10.10">
    <property type="entry name" value="Rieske [2Fe-2S] iron-sulphur domain"/>
    <property type="match status" value="1"/>
</dbReference>
<dbReference type="STRING" id="70448.A0A090M3F1"/>
<keyword evidence="4" id="KW-0411">Iron-sulfur</keyword>
<evidence type="ECO:0000313" key="7">
    <source>
        <dbReference type="EMBL" id="CEF98721.1"/>
    </source>
</evidence>
<dbReference type="Pfam" id="PF00355">
    <property type="entry name" value="Rieske"/>
    <property type="match status" value="1"/>
</dbReference>
<dbReference type="AlphaFoldDB" id="A0A090M3F1"/>
<dbReference type="OrthoDB" id="426882at2759"/>
<evidence type="ECO:0000313" key="8">
    <source>
        <dbReference type="Proteomes" id="UP000009170"/>
    </source>
</evidence>